<evidence type="ECO:0000313" key="3">
    <source>
        <dbReference type="EMBL" id="KUG58303.1"/>
    </source>
</evidence>
<feature type="transmembrane region" description="Helical" evidence="1">
    <location>
        <begin position="46"/>
        <end position="70"/>
    </location>
</feature>
<protein>
    <recommendedName>
        <fullName evidence="5">Integral membrane regulator</fullName>
    </recommendedName>
</protein>
<feature type="transmembrane region" description="Helical" evidence="1">
    <location>
        <begin position="203"/>
        <end position="224"/>
    </location>
</feature>
<keyword evidence="1" id="KW-0472">Membrane</keyword>
<keyword evidence="2" id="KW-0732">Signal</keyword>
<accession>A0A0W8IED5</accession>
<gene>
    <name evidence="3" type="ORF">AVL62_10275</name>
</gene>
<keyword evidence="4" id="KW-1185">Reference proteome</keyword>
<feature type="transmembrane region" description="Helical" evidence="1">
    <location>
        <begin position="82"/>
        <end position="106"/>
    </location>
</feature>
<evidence type="ECO:0000313" key="4">
    <source>
        <dbReference type="Proteomes" id="UP000054837"/>
    </source>
</evidence>
<comment type="caution">
    <text evidence="3">The sequence shown here is derived from an EMBL/GenBank/DDBJ whole genome shotgun (WGS) entry which is preliminary data.</text>
</comment>
<dbReference type="Proteomes" id="UP000054837">
    <property type="component" value="Unassembled WGS sequence"/>
</dbReference>
<dbReference type="OrthoDB" id="9809977at2"/>
<sequence>MRATTWAVVRLASAALILAAVLAQARVTLGGAADAGRDLGLTTVNFFSFFTILSNVGSVVVLTWAGAWLLRARGDHGARREPPALAVALACVTTYMVVTGVVYNTLLRGIELPQGTTVAWSNEVLHVVGPVLLVLDLVLAPRRGGLAWRAVGTVLVVPVVWVAYTLVRGPLVPNPVTGADRWYPYPFLDPENPALTPPGYAGVSLYVVGIALVIGATAAGVVAVGRARGLADGIPERVAGG</sequence>
<dbReference type="NCBIfam" id="NF038065">
    <property type="entry name" value="Pr6Pr"/>
    <property type="match status" value="1"/>
</dbReference>
<evidence type="ECO:0008006" key="5">
    <source>
        <dbReference type="Google" id="ProtNLM"/>
    </source>
</evidence>
<dbReference type="InterPro" id="IPR049713">
    <property type="entry name" value="Pr6Pr-like"/>
</dbReference>
<proteinExistence type="predicted"/>
<organism evidence="3 4">
    <name type="scientific">Serinicoccus chungangensis</name>
    <dbReference type="NCBI Taxonomy" id="767452"/>
    <lineage>
        <taxon>Bacteria</taxon>
        <taxon>Bacillati</taxon>
        <taxon>Actinomycetota</taxon>
        <taxon>Actinomycetes</taxon>
        <taxon>Micrococcales</taxon>
        <taxon>Ornithinimicrobiaceae</taxon>
        <taxon>Serinicoccus</taxon>
    </lineage>
</organism>
<reference evidence="3 4" key="1">
    <citation type="submission" date="2015-12" db="EMBL/GenBank/DDBJ databases">
        <title>Serinicoccus chungangenesis strain CD08_5 genome sequencing and assembly.</title>
        <authorList>
            <person name="Chander A.M."/>
            <person name="Kaur G."/>
            <person name="Nair G.R."/>
            <person name="Dhawan D.K."/>
            <person name="Kochhar R.K."/>
            <person name="Mayilraj S."/>
            <person name="Bhadada S.K."/>
        </authorList>
    </citation>
    <scope>NUCLEOTIDE SEQUENCE [LARGE SCALE GENOMIC DNA]</scope>
    <source>
        <strain evidence="3 4">CD08_5</strain>
    </source>
</reference>
<keyword evidence="1" id="KW-1133">Transmembrane helix</keyword>
<feature type="transmembrane region" description="Helical" evidence="1">
    <location>
        <begin position="118"/>
        <end position="139"/>
    </location>
</feature>
<name>A0A0W8IED5_9MICO</name>
<evidence type="ECO:0000256" key="2">
    <source>
        <dbReference type="SAM" id="SignalP"/>
    </source>
</evidence>
<dbReference type="STRING" id="767452.AVL62_10275"/>
<feature type="signal peptide" evidence="2">
    <location>
        <begin position="1"/>
        <end position="25"/>
    </location>
</feature>
<feature type="chain" id="PRO_5006944226" description="Integral membrane regulator" evidence="2">
    <location>
        <begin position="26"/>
        <end position="241"/>
    </location>
</feature>
<dbReference type="EMBL" id="LQBL01000003">
    <property type="protein sequence ID" value="KUG58303.1"/>
    <property type="molecule type" value="Genomic_DNA"/>
</dbReference>
<evidence type="ECO:0000256" key="1">
    <source>
        <dbReference type="SAM" id="Phobius"/>
    </source>
</evidence>
<keyword evidence="1" id="KW-0812">Transmembrane</keyword>
<dbReference type="AlphaFoldDB" id="A0A0W8IED5"/>
<feature type="transmembrane region" description="Helical" evidence="1">
    <location>
        <begin position="146"/>
        <end position="167"/>
    </location>
</feature>